<evidence type="ECO:0000256" key="6">
    <source>
        <dbReference type="SAM" id="MobiDB-lite"/>
    </source>
</evidence>
<evidence type="ECO:0000256" key="7">
    <source>
        <dbReference type="SAM" id="Phobius"/>
    </source>
</evidence>
<evidence type="ECO:0000313" key="9">
    <source>
        <dbReference type="EMBL" id="MBO1328881.1"/>
    </source>
</evidence>
<dbReference type="RefSeq" id="WP_207854762.1">
    <property type="nucleotide sequence ID" value="NZ_JAFVMG010000011.1"/>
</dbReference>
<comment type="subcellular location">
    <subcellularLocation>
        <location evidence="1">Cell membrane</location>
        <topology evidence="1">Multi-pass membrane protein</topology>
    </subcellularLocation>
</comment>
<gene>
    <name evidence="9" type="ORF">J2D75_10395</name>
</gene>
<evidence type="ECO:0000256" key="1">
    <source>
        <dbReference type="ARBA" id="ARBA00004651"/>
    </source>
</evidence>
<keyword evidence="10" id="KW-1185">Reference proteome</keyword>
<feature type="compositionally biased region" description="Pro residues" evidence="6">
    <location>
        <begin position="1"/>
        <end position="17"/>
    </location>
</feature>
<organism evidence="9 10">
    <name type="scientific">Acetobacter suratthaniensis</name>
    <dbReference type="NCBI Taxonomy" id="1502841"/>
    <lineage>
        <taxon>Bacteria</taxon>
        <taxon>Pseudomonadati</taxon>
        <taxon>Pseudomonadota</taxon>
        <taxon>Alphaproteobacteria</taxon>
        <taxon>Acetobacterales</taxon>
        <taxon>Acetobacteraceae</taxon>
        <taxon>Acetobacter</taxon>
    </lineage>
</organism>
<evidence type="ECO:0000313" key="10">
    <source>
        <dbReference type="Proteomes" id="UP000664399"/>
    </source>
</evidence>
<dbReference type="PANTHER" id="PTHR36115">
    <property type="entry name" value="PROLINE-RICH ANTIGEN HOMOLOG-RELATED"/>
    <property type="match status" value="1"/>
</dbReference>
<proteinExistence type="predicted"/>
<keyword evidence="4 7" id="KW-1133">Transmembrane helix</keyword>
<keyword evidence="3 7" id="KW-0812">Transmembrane</keyword>
<comment type="caution">
    <text evidence="9">The sequence shown here is derived from an EMBL/GenBank/DDBJ whole genome shotgun (WGS) entry which is preliminary data.</text>
</comment>
<dbReference type="InterPro" id="IPR051791">
    <property type="entry name" value="Pra-immunoreactive"/>
</dbReference>
<evidence type="ECO:0000256" key="2">
    <source>
        <dbReference type="ARBA" id="ARBA00022475"/>
    </source>
</evidence>
<evidence type="ECO:0000256" key="4">
    <source>
        <dbReference type="ARBA" id="ARBA00022989"/>
    </source>
</evidence>
<feature type="domain" description="RDD" evidence="8">
    <location>
        <begin position="35"/>
        <end position="205"/>
    </location>
</feature>
<dbReference type="EMBL" id="JAFVMG010000011">
    <property type="protein sequence ID" value="MBO1328881.1"/>
    <property type="molecule type" value="Genomic_DNA"/>
</dbReference>
<evidence type="ECO:0000256" key="5">
    <source>
        <dbReference type="ARBA" id="ARBA00023136"/>
    </source>
</evidence>
<keyword evidence="5 7" id="KW-0472">Membrane</keyword>
<reference evidence="9 10" key="1">
    <citation type="submission" date="2021-03" db="EMBL/GenBank/DDBJ databases">
        <title>The complete genome sequence of Acetobacter suratthaniensis TBRC 1719.</title>
        <authorList>
            <person name="Charoenyingcharoen P."/>
            <person name="Yukphan P."/>
        </authorList>
    </citation>
    <scope>NUCLEOTIDE SEQUENCE [LARGE SCALE GENOMIC DNA]</scope>
    <source>
        <strain evidence="9 10">TBRC 1719</strain>
    </source>
</reference>
<dbReference type="Pfam" id="PF06271">
    <property type="entry name" value="RDD"/>
    <property type="match status" value="1"/>
</dbReference>
<name>A0ABS3LNE1_9PROT</name>
<dbReference type="InterPro" id="IPR010432">
    <property type="entry name" value="RDD"/>
</dbReference>
<protein>
    <submittedName>
        <fullName evidence="9">RDD family protein</fullName>
    </submittedName>
</protein>
<evidence type="ECO:0000259" key="8">
    <source>
        <dbReference type="Pfam" id="PF06271"/>
    </source>
</evidence>
<feature type="region of interest" description="Disordered" evidence="6">
    <location>
        <begin position="1"/>
        <end position="23"/>
    </location>
</feature>
<evidence type="ECO:0000256" key="3">
    <source>
        <dbReference type="ARBA" id="ARBA00022692"/>
    </source>
</evidence>
<keyword evidence="2" id="KW-1003">Cell membrane</keyword>
<sequence>MSTFTPPPGWGSPPATPAAPDNGAWNNPQAQVWVYAGFWWRVWAFLIDTVLLSVAEGVAGMFVGPEISVRWQELPLSGADGQSTNVVDIAALADTTQPYAHMLHGVSVLVPHLQTGNWQTPGSVLLALLPALYFILFESSRLQATPGKQLCRLKVVTLTGERISLPRAVVRFAIKAFISFPLLYIGVLMVAFTRRKQGLHDLIAGTLVVRHDAPRTVSFGPRG</sequence>
<feature type="transmembrane region" description="Helical" evidence="7">
    <location>
        <begin position="172"/>
        <end position="192"/>
    </location>
</feature>
<dbReference type="Proteomes" id="UP000664399">
    <property type="component" value="Unassembled WGS sequence"/>
</dbReference>
<accession>A0ABS3LNE1</accession>